<gene>
    <name evidence="2" type="ORF">GCM10011583_58180</name>
</gene>
<dbReference type="Proteomes" id="UP000660265">
    <property type="component" value="Unassembled WGS sequence"/>
</dbReference>
<dbReference type="InterPro" id="IPR002575">
    <property type="entry name" value="Aminoglycoside_PTrfase"/>
</dbReference>
<dbReference type="InterPro" id="IPR011009">
    <property type="entry name" value="Kinase-like_dom_sf"/>
</dbReference>
<dbReference type="PANTHER" id="PTHR21310:SF42">
    <property type="entry name" value="BIFUNCTIONAL AAC_APH"/>
    <property type="match status" value="1"/>
</dbReference>
<dbReference type="Pfam" id="PF01636">
    <property type="entry name" value="APH"/>
    <property type="match status" value="1"/>
</dbReference>
<dbReference type="InterPro" id="IPR051678">
    <property type="entry name" value="AGP_Transferase"/>
</dbReference>
<sequence>MMHADEVPTDVGLVRRLLAAQFPRWAGLPVEQFPSGGTVNAVYRLGDDMAVRLPRIEGGVADIAKEHRWLPWLAPRLPVPIPTVLGLGTPAEGYPWPWSVNRWLDGTHPEAGGLTAPGPLAADLAGVVRALRRLDITDAPPAYRSGPLAEDDEPTRAALSELRALGGIIDTDGATAAWDADLLAPDWDGPPVWVHSDLMPGNLLVDGGRLTGVIDFGTTGVGDPASDLIPAWNLLPAGVRDTYRTALDADDATWARGRGRALSMALIQLPYYRHTNPGMAANARHVIREVLADHRHRRS</sequence>
<organism evidence="2 3">
    <name type="scientific">Streptomyces camponoticapitis</name>
    <dbReference type="NCBI Taxonomy" id="1616125"/>
    <lineage>
        <taxon>Bacteria</taxon>
        <taxon>Bacillati</taxon>
        <taxon>Actinomycetota</taxon>
        <taxon>Actinomycetes</taxon>
        <taxon>Kitasatosporales</taxon>
        <taxon>Streptomycetaceae</taxon>
        <taxon>Streptomyces</taxon>
    </lineage>
</organism>
<name>A0ABQ2EPH0_9ACTN</name>
<keyword evidence="3" id="KW-1185">Reference proteome</keyword>
<accession>A0ABQ2EPH0</accession>
<reference evidence="3" key="1">
    <citation type="journal article" date="2019" name="Int. J. Syst. Evol. Microbiol.">
        <title>The Global Catalogue of Microorganisms (GCM) 10K type strain sequencing project: providing services to taxonomists for standard genome sequencing and annotation.</title>
        <authorList>
            <consortium name="The Broad Institute Genomics Platform"/>
            <consortium name="The Broad Institute Genome Sequencing Center for Infectious Disease"/>
            <person name="Wu L."/>
            <person name="Ma J."/>
        </authorList>
    </citation>
    <scope>NUCLEOTIDE SEQUENCE [LARGE SCALE GENOMIC DNA]</scope>
    <source>
        <strain evidence="3">CGMCC 4.7275</strain>
    </source>
</reference>
<proteinExistence type="predicted"/>
<protein>
    <submittedName>
        <fullName evidence="2">Phosphotransferase</fullName>
    </submittedName>
</protein>
<evidence type="ECO:0000259" key="1">
    <source>
        <dbReference type="Pfam" id="PF01636"/>
    </source>
</evidence>
<feature type="domain" description="Aminoglycoside phosphotransferase" evidence="1">
    <location>
        <begin position="33"/>
        <end position="258"/>
    </location>
</feature>
<dbReference type="PANTHER" id="PTHR21310">
    <property type="entry name" value="AMINOGLYCOSIDE PHOSPHOTRANSFERASE-RELATED-RELATED"/>
    <property type="match status" value="1"/>
</dbReference>
<dbReference type="CDD" id="cd05155">
    <property type="entry name" value="APH_ChoK_like_1"/>
    <property type="match status" value="1"/>
</dbReference>
<dbReference type="Gene3D" id="3.30.200.20">
    <property type="entry name" value="Phosphorylase Kinase, domain 1"/>
    <property type="match status" value="1"/>
</dbReference>
<evidence type="ECO:0000313" key="3">
    <source>
        <dbReference type="Proteomes" id="UP000660265"/>
    </source>
</evidence>
<dbReference type="Gene3D" id="3.90.1200.10">
    <property type="match status" value="1"/>
</dbReference>
<dbReference type="SUPFAM" id="SSF56112">
    <property type="entry name" value="Protein kinase-like (PK-like)"/>
    <property type="match status" value="1"/>
</dbReference>
<evidence type="ECO:0000313" key="2">
    <source>
        <dbReference type="EMBL" id="GGK18698.1"/>
    </source>
</evidence>
<comment type="caution">
    <text evidence="2">The sequence shown here is derived from an EMBL/GenBank/DDBJ whole genome shotgun (WGS) entry which is preliminary data.</text>
</comment>
<dbReference type="EMBL" id="BMMV01000023">
    <property type="protein sequence ID" value="GGK18698.1"/>
    <property type="molecule type" value="Genomic_DNA"/>
</dbReference>